<dbReference type="Proteomes" id="UP001209885">
    <property type="component" value="Unassembled WGS sequence"/>
</dbReference>
<accession>A0ABT3RPP0</accession>
<dbReference type="SMART" id="SM00245">
    <property type="entry name" value="TSPc"/>
    <property type="match status" value="1"/>
</dbReference>
<dbReference type="EMBL" id="JAPFQN010000003">
    <property type="protein sequence ID" value="MCX2743308.1"/>
    <property type="molecule type" value="Genomic_DNA"/>
</dbReference>
<dbReference type="SUPFAM" id="SSF52096">
    <property type="entry name" value="ClpP/crotonase"/>
    <property type="match status" value="1"/>
</dbReference>
<dbReference type="Pfam" id="PF03572">
    <property type="entry name" value="Peptidase_S41"/>
    <property type="match status" value="1"/>
</dbReference>
<dbReference type="Pfam" id="PF14684">
    <property type="entry name" value="Tricorn_C1"/>
    <property type="match status" value="1"/>
</dbReference>
<evidence type="ECO:0000259" key="1">
    <source>
        <dbReference type="SMART" id="SM00245"/>
    </source>
</evidence>
<sequence length="477" mass="55076">MKFYLILMRIPLVILIILSGCETKNNYLNDLKYSTWKSIGYGRIIEIDSVEYKLYDLTKISCIPVKSGTLSDIQDVIKIKNDTLYYEVGFDIYSFKKIDHTPYICLENEKDSTDPKRNFEVFAQTIKENYAYFDLNNIDWEFIYPVFEEKIAYNTTEEELYLLFDELLDTLKDNHGYIQPSDEVLNQIDSHDDTEEEIGDFAVAKVIAEKYMIKDLTHDSNVVRWGFMADNIGYIQINAMWLHGNLHIPDSIIQSSGYISAYVDEMESISENEILQMEVNGIRQIMNDVMIDLKNTKCIILDVRFNGGGHDDVSLEILRFFNKEKKKIASKRARIGNTFTDELPIFLDKRISPYTNPVIMLTSQQSASATDFLALASLSMENIIRIGSNTQGAISDALEKKLPNGWYFTISNEEYFDLYGNCYENKGIPVDIELNYPEDRQEFFSSLLKAPEKDKQKTLNAVETLLTNNRINVGIFH</sequence>
<comment type="caution">
    <text evidence="2">The sequence shown here is derived from an EMBL/GenBank/DDBJ whole genome shotgun (WGS) entry which is preliminary data.</text>
</comment>
<evidence type="ECO:0000313" key="3">
    <source>
        <dbReference type="Proteomes" id="UP001209885"/>
    </source>
</evidence>
<reference evidence="2 3" key="1">
    <citation type="submission" date="2022-11" db="EMBL/GenBank/DDBJ databases">
        <title>The characterization of three novel Bacteroidetes species and genomic analysis of their roles in tidal elemental geochemical cycles.</title>
        <authorList>
            <person name="Ma K."/>
        </authorList>
    </citation>
    <scope>NUCLEOTIDE SEQUENCE [LARGE SCALE GENOMIC DNA]</scope>
    <source>
        <strain evidence="2 3">M17</strain>
    </source>
</reference>
<keyword evidence="3" id="KW-1185">Reference proteome</keyword>
<dbReference type="RefSeq" id="WP_266055684.1">
    <property type="nucleotide sequence ID" value="NZ_JAPFQN010000003.1"/>
</dbReference>
<dbReference type="PANTHER" id="PTHR11261">
    <property type="entry name" value="INTERPHOTORECEPTOR RETINOID-BINDING PROTEIN"/>
    <property type="match status" value="1"/>
</dbReference>
<evidence type="ECO:0000313" key="2">
    <source>
        <dbReference type="EMBL" id="MCX2743308.1"/>
    </source>
</evidence>
<protein>
    <submittedName>
        <fullName evidence="2">S41 family peptidase</fullName>
    </submittedName>
</protein>
<dbReference type="Gene3D" id="3.90.226.10">
    <property type="entry name" value="2-enoyl-CoA Hydratase, Chain A, domain 1"/>
    <property type="match status" value="1"/>
</dbReference>
<dbReference type="InterPro" id="IPR005151">
    <property type="entry name" value="Tail-specific_protease"/>
</dbReference>
<dbReference type="Gene3D" id="3.30.750.44">
    <property type="match status" value="1"/>
</dbReference>
<dbReference type="PROSITE" id="PS51257">
    <property type="entry name" value="PROKAR_LIPOPROTEIN"/>
    <property type="match status" value="1"/>
</dbReference>
<feature type="domain" description="Tail specific protease" evidence="1">
    <location>
        <begin position="245"/>
        <end position="435"/>
    </location>
</feature>
<dbReference type="InterPro" id="IPR029045">
    <property type="entry name" value="ClpP/crotonase-like_dom_sf"/>
</dbReference>
<dbReference type="CDD" id="cd07563">
    <property type="entry name" value="Peptidase_S41_IRBP"/>
    <property type="match status" value="1"/>
</dbReference>
<gene>
    <name evidence="2" type="ORF">OO013_05495</name>
</gene>
<proteinExistence type="predicted"/>
<name>A0ABT3RPP0_9BACT</name>
<dbReference type="PANTHER" id="PTHR11261:SF3">
    <property type="entry name" value="RETINOL-BINDING PROTEIN 3"/>
    <property type="match status" value="1"/>
</dbReference>
<dbReference type="InterPro" id="IPR028204">
    <property type="entry name" value="Tricorn_C1"/>
</dbReference>
<organism evidence="2 3">
    <name type="scientific">Mangrovivirga halotolerans</name>
    <dbReference type="NCBI Taxonomy" id="2993936"/>
    <lineage>
        <taxon>Bacteria</taxon>
        <taxon>Pseudomonadati</taxon>
        <taxon>Bacteroidota</taxon>
        <taxon>Cytophagia</taxon>
        <taxon>Cytophagales</taxon>
        <taxon>Mangrovivirgaceae</taxon>
        <taxon>Mangrovivirga</taxon>
    </lineage>
</organism>